<dbReference type="PROSITE" id="PS00211">
    <property type="entry name" value="ABC_TRANSPORTER_1"/>
    <property type="match status" value="1"/>
</dbReference>
<accession>E6U437</accession>
<dbReference type="eggNOG" id="COG1132">
    <property type="taxonomic scope" value="Bacteria"/>
</dbReference>
<keyword evidence="6 8" id="KW-1133">Transmembrane helix</keyword>
<evidence type="ECO:0000313" key="11">
    <source>
        <dbReference type="EMBL" id="ADU27717.1"/>
    </source>
</evidence>
<keyword evidence="5" id="KW-0067">ATP-binding</keyword>
<evidence type="ECO:0000256" key="6">
    <source>
        <dbReference type="ARBA" id="ARBA00022989"/>
    </source>
</evidence>
<evidence type="ECO:0000256" key="2">
    <source>
        <dbReference type="ARBA" id="ARBA00022448"/>
    </source>
</evidence>
<dbReference type="InterPro" id="IPR036640">
    <property type="entry name" value="ABC1_TM_sf"/>
</dbReference>
<dbReference type="Proteomes" id="UP000001551">
    <property type="component" value="Chromosome"/>
</dbReference>
<proteinExistence type="predicted"/>
<dbReference type="InterPro" id="IPR017871">
    <property type="entry name" value="ABC_transporter-like_CS"/>
</dbReference>
<sequence length="582" mass="63639">MNKKKTGNEHILLRTLGTLGGGKGMWILAAVFAVISALGMLAAPAIIGVGIDSMFRGDRSFTRLLGYVALLVLIYGVSALFQWLLGRVTNRISYLTARDFRRRLFRKLSALPLSFFDRTAHGDTVSRFVNDVDAVSDGLLQGLALALSGVVTTVGAVFFMLALSPAMTMVVVLFAPLSVWLARFIGRNAQNYFRDQAEIVGRMNGFAEEIFEGRREMKAFRLAEPSFQHFSEMNRTLYGVGVKAQFYSSLSNPGTRVVNNIAYTVVGVAASLLAIGGHLSIGGISSFLIFSTMFAKPFSDITNIMTYIQTAAAGARRIFRVLDLRDEMPDAVDAPAPDAKGDIAFAHVRFAYDPVRPLIRDLDLTIPYGKNVAIVGRTGAGKTTLVNLLMRFYDVDGGAIRLGGADIRTFRRADLRRCFGMVLQDTWLFSGTIRENIAYAKPDATDEEVVAAAKQAGAHDFIGRLPGGYRTHISDMGEDLSQGQKQLLTIARVMLADPPMFILDEATSSIDTRTELRVQRAMEELTAGRTSFVIAHRLSTVQGADLILVMEDGDIVETGTHESLLAQNGAYARLYASRLETL</sequence>
<feature type="domain" description="ABC transmembrane type-1" evidence="10">
    <location>
        <begin position="27"/>
        <end position="310"/>
    </location>
</feature>
<dbReference type="PROSITE" id="PS50929">
    <property type="entry name" value="ABC_TM1F"/>
    <property type="match status" value="1"/>
</dbReference>
<feature type="transmembrane region" description="Helical" evidence="8">
    <location>
        <begin position="261"/>
        <end position="290"/>
    </location>
</feature>
<protein>
    <submittedName>
        <fullName evidence="11">ABC transporter related protein</fullName>
    </submittedName>
</protein>
<keyword evidence="12" id="KW-1185">Reference proteome</keyword>
<feature type="transmembrane region" description="Helical" evidence="8">
    <location>
        <begin position="64"/>
        <end position="85"/>
    </location>
</feature>
<feature type="transmembrane region" description="Helical" evidence="8">
    <location>
        <begin position="26"/>
        <end position="52"/>
    </location>
</feature>
<dbReference type="Gene3D" id="1.20.1560.10">
    <property type="entry name" value="ABC transporter type 1, transmembrane domain"/>
    <property type="match status" value="1"/>
</dbReference>
<dbReference type="SUPFAM" id="SSF52540">
    <property type="entry name" value="P-loop containing nucleoside triphosphate hydrolases"/>
    <property type="match status" value="1"/>
</dbReference>
<evidence type="ECO:0000256" key="1">
    <source>
        <dbReference type="ARBA" id="ARBA00004651"/>
    </source>
</evidence>
<dbReference type="GO" id="GO:0005886">
    <property type="term" value="C:plasma membrane"/>
    <property type="evidence" value="ECO:0007669"/>
    <property type="project" value="UniProtKB-SubCell"/>
</dbReference>
<feature type="domain" description="ABC transporter" evidence="9">
    <location>
        <begin position="343"/>
        <end position="577"/>
    </location>
</feature>
<dbReference type="CDD" id="cd18547">
    <property type="entry name" value="ABC_6TM_Tm288_like"/>
    <property type="match status" value="1"/>
</dbReference>
<dbReference type="PROSITE" id="PS50893">
    <property type="entry name" value="ABC_TRANSPORTER_2"/>
    <property type="match status" value="1"/>
</dbReference>
<dbReference type="GO" id="GO:0015421">
    <property type="term" value="F:ABC-type oligopeptide transporter activity"/>
    <property type="evidence" value="ECO:0007669"/>
    <property type="project" value="TreeGrafter"/>
</dbReference>
<dbReference type="PANTHER" id="PTHR43394:SF1">
    <property type="entry name" value="ATP-BINDING CASSETTE SUB-FAMILY B MEMBER 10, MITOCHONDRIAL"/>
    <property type="match status" value="1"/>
</dbReference>
<dbReference type="EMBL" id="CP002400">
    <property type="protein sequence ID" value="ADU27717.1"/>
    <property type="molecule type" value="Genomic_DNA"/>
</dbReference>
<dbReference type="InterPro" id="IPR003439">
    <property type="entry name" value="ABC_transporter-like_ATP-bd"/>
</dbReference>
<dbReference type="InterPro" id="IPR011527">
    <property type="entry name" value="ABC1_TM_dom"/>
</dbReference>
<evidence type="ECO:0000256" key="8">
    <source>
        <dbReference type="SAM" id="Phobius"/>
    </source>
</evidence>
<keyword evidence="3 8" id="KW-0812">Transmembrane</keyword>
<evidence type="ECO:0000256" key="7">
    <source>
        <dbReference type="ARBA" id="ARBA00023136"/>
    </source>
</evidence>
<evidence type="ECO:0000256" key="5">
    <source>
        <dbReference type="ARBA" id="ARBA00022840"/>
    </source>
</evidence>
<evidence type="ECO:0000259" key="10">
    <source>
        <dbReference type="PROSITE" id="PS50929"/>
    </source>
</evidence>
<keyword evidence="7 8" id="KW-0472">Membrane</keyword>
<dbReference type="GO" id="GO:0016887">
    <property type="term" value="F:ATP hydrolysis activity"/>
    <property type="evidence" value="ECO:0007669"/>
    <property type="project" value="InterPro"/>
</dbReference>
<dbReference type="InterPro" id="IPR003593">
    <property type="entry name" value="AAA+_ATPase"/>
</dbReference>
<dbReference type="InterPro" id="IPR027417">
    <property type="entry name" value="P-loop_NTPase"/>
</dbReference>
<dbReference type="InterPro" id="IPR039421">
    <property type="entry name" value="Type_1_exporter"/>
</dbReference>
<evidence type="ECO:0000256" key="4">
    <source>
        <dbReference type="ARBA" id="ARBA00022741"/>
    </source>
</evidence>
<dbReference type="RefSeq" id="WP_013486065.1">
    <property type="nucleotide sequence ID" value="NC_014828.1"/>
</dbReference>
<evidence type="ECO:0000259" key="9">
    <source>
        <dbReference type="PROSITE" id="PS50893"/>
    </source>
</evidence>
<dbReference type="SUPFAM" id="SSF90123">
    <property type="entry name" value="ABC transporter transmembrane region"/>
    <property type="match status" value="1"/>
</dbReference>
<feature type="transmembrane region" description="Helical" evidence="8">
    <location>
        <begin position="139"/>
        <end position="159"/>
    </location>
</feature>
<dbReference type="CDD" id="cd03254">
    <property type="entry name" value="ABCC_Glucan_exporter_like"/>
    <property type="match status" value="1"/>
</dbReference>
<gene>
    <name evidence="11" type="ordered locus">Ethha_2200</name>
</gene>
<dbReference type="AlphaFoldDB" id="E6U437"/>
<dbReference type="GO" id="GO:0005524">
    <property type="term" value="F:ATP binding"/>
    <property type="evidence" value="ECO:0007669"/>
    <property type="project" value="UniProtKB-KW"/>
</dbReference>
<dbReference type="Gene3D" id="3.40.50.300">
    <property type="entry name" value="P-loop containing nucleotide triphosphate hydrolases"/>
    <property type="match status" value="1"/>
</dbReference>
<dbReference type="KEGG" id="eha:Ethha_2200"/>
<dbReference type="Pfam" id="PF00005">
    <property type="entry name" value="ABC_tran"/>
    <property type="match status" value="1"/>
</dbReference>
<dbReference type="STRING" id="663278.Ethha_2200"/>
<keyword evidence="4" id="KW-0547">Nucleotide-binding</keyword>
<dbReference type="SMART" id="SM00382">
    <property type="entry name" value="AAA"/>
    <property type="match status" value="1"/>
</dbReference>
<evidence type="ECO:0000256" key="3">
    <source>
        <dbReference type="ARBA" id="ARBA00022692"/>
    </source>
</evidence>
<dbReference type="HOGENOM" id="CLU_000604_84_4_9"/>
<keyword evidence="2" id="KW-0813">Transport</keyword>
<name>E6U437_ETHHY</name>
<organism evidence="11 12">
    <name type="scientific">Ethanoligenens harbinense (strain DSM 18485 / JCM 12961 / CGMCC 1.5033 / YUAN-3)</name>
    <dbReference type="NCBI Taxonomy" id="663278"/>
    <lineage>
        <taxon>Bacteria</taxon>
        <taxon>Bacillati</taxon>
        <taxon>Bacillota</taxon>
        <taxon>Clostridia</taxon>
        <taxon>Eubacteriales</taxon>
        <taxon>Oscillospiraceae</taxon>
        <taxon>Ethanoligenens</taxon>
    </lineage>
</organism>
<dbReference type="PANTHER" id="PTHR43394">
    <property type="entry name" value="ATP-DEPENDENT PERMEASE MDL1, MITOCHONDRIAL"/>
    <property type="match status" value="1"/>
</dbReference>
<comment type="subcellular location">
    <subcellularLocation>
        <location evidence="1">Cell membrane</location>
        <topology evidence="1">Multi-pass membrane protein</topology>
    </subcellularLocation>
</comment>
<evidence type="ECO:0000313" key="12">
    <source>
        <dbReference type="Proteomes" id="UP000001551"/>
    </source>
</evidence>
<reference evidence="11 12" key="1">
    <citation type="submission" date="2010-12" db="EMBL/GenBank/DDBJ databases">
        <title>Complete sequence of Ethanoligenens harbinense YUAN-3.</title>
        <authorList>
            <person name="Lucas S."/>
            <person name="Copeland A."/>
            <person name="Lapidus A."/>
            <person name="Cheng J.-F."/>
            <person name="Bruce D."/>
            <person name="Goodwin L."/>
            <person name="Pitluck S."/>
            <person name="Chertkov O."/>
            <person name="Misra M."/>
            <person name="Detter J.C."/>
            <person name="Han C."/>
            <person name="Tapia R."/>
            <person name="Land M."/>
            <person name="Hauser L."/>
            <person name="Jeffries C."/>
            <person name="Kyrpides N."/>
            <person name="Ivanova N."/>
            <person name="Mikhailova N."/>
            <person name="Wang A."/>
            <person name="Mouttaki H."/>
            <person name="He Z."/>
            <person name="Zhou J."/>
            <person name="Hemme C.L."/>
            <person name="Woyke T."/>
        </authorList>
    </citation>
    <scope>NUCLEOTIDE SEQUENCE [LARGE SCALE GENOMIC DNA]</scope>
    <source>
        <strain evidence="12">DSM 18485 / JCM 12961 / CGMCC 1.5033 / YUAN-3</strain>
    </source>
</reference>
<dbReference type="FunFam" id="3.40.50.300:FF:000287">
    <property type="entry name" value="Multidrug ABC transporter ATP-binding protein"/>
    <property type="match status" value="1"/>
</dbReference>
<dbReference type="Pfam" id="PF00664">
    <property type="entry name" value="ABC_membrane"/>
    <property type="match status" value="1"/>
</dbReference>
<feature type="transmembrane region" description="Helical" evidence="8">
    <location>
        <begin position="166"/>
        <end position="185"/>
    </location>
</feature>